<dbReference type="AlphaFoldDB" id="A0A371EHV7"/>
<dbReference type="Gene3D" id="3.30.780.10">
    <property type="entry name" value="SUI1-like domain"/>
    <property type="match status" value="1"/>
</dbReference>
<dbReference type="InterPro" id="IPR001950">
    <property type="entry name" value="SUI1"/>
</dbReference>
<evidence type="ECO:0000313" key="2">
    <source>
        <dbReference type="EMBL" id="RDX65596.1"/>
    </source>
</evidence>
<dbReference type="Pfam" id="PF01253">
    <property type="entry name" value="SUI1"/>
    <property type="match status" value="1"/>
</dbReference>
<dbReference type="SUPFAM" id="SSF55159">
    <property type="entry name" value="eIF1-like"/>
    <property type="match status" value="1"/>
</dbReference>
<protein>
    <recommendedName>
        <fullName evidence="1">SUI1 domain-containing protein</fullName>
    </recommendedName>
</protein>
<keyword evidence="3" id="KW-1185">Reference proteome</keyword>
<evidence type="ECO:0000259" key="1">
    <source>
        <dbReference type="PROSITE" id="PS50296"/>
    </source>
</evidence>
<proteinExistence type="predicted"/>
<accession>A0A371EHV7</accession>
<comment type="caution">
    <text evidence="2">The sequence shown here is derived from an EMBL/GenBank/DDBJ whole genome shotgun (WGS) entry which is preliminary data.</text>
</comment>
<dbReference type="Proteomes" id="UP000257109">
    <property type="component" value="Unassembled WGS sequence"/>
</dbReference>
<sequence length="96" mass="11319">MSGEVSDTEDSDEESKYHVHVFLQRLYGGRIMTIIDGINRRFDYYRILRDLELECYSRGRVVIDPVLGKVIELYGDCRYTAARFLEELSFKLVVKF</sequence>
<dbReference type="EMBL" id="QJKJ01013821">
    <property type="protein sequence ID" value="RDX65596.1"/>
    <property type="molecule type" value="Genomic_DNA"/>
</dbReference>
<dbReference type="InterPro" id="IPR036877">
    <property type="entry name" value="SUI1_dom_sf"/>
</dbReference>
<feature type="domain" description="SUI1" evidence="1">
    <location>
        <begin position="19"/>
        <end position="89"/>
    </location>
</feature>
<dbReference type="GO" id="GO:0003743">
    <property type="term" value="F:translation initiation factor activity"/>
    <property type="evidence" value="ECO:0007669"/>
    <property type="project" value="InterPro"/>
</dbReference>
<dbReference type="PROSITE" id="PS50296">
    <property type="entry name" value="SUI1"/>
    <property type="match status" value="1"/>
</dbReference>
<name>A0A371EHV7_MUCPR</name>
<dbReference type="STRING" id="157652.A0A371EHV7"/>
<reference evidence="2" key="1">
    <citation type="submission" date="2018-05" db="EMBL/GenBank/DDBJ databases">
        <title>Draft genome of Mucuna pruriens seed.</title>
        <authorList>
            <person name="Nnadi N.E."/>
            <person name="Vos R."/>
            <person name="Hasami M.H."/>
            <person name="Devisetty U.K."/>
            <person name="Aguiy J.C."/>
        </authorList>
    </citation>
    <scope>NUCLEOTIDE SEQUENCE [LARGE SCALE GENOMIC DNA]</scope>
    <source>
        <strain evidence="2">JCA_2017</strain>
    </source>
</reference>
<gene>
    <name evidence="2" type="ORF">CR513_55736</name>
</gene>
<organism evidence="2 3">
    <name type="scientific">Mucuna pruriens</name>
    <name type="common">Velvet bean</name>
    <name type="synonym">Dolichos pruriens</name>
    <dbReference type="NCBI Taxonomy" id="157652"/>
    <lineage>
        <taxon>Eukaryota</taxon>
        <taxon>Viridiplantae</taxon>
        <taxon>Streptophyta</taxon>
        <taxon>Embryophyta</taxon>
        <taxon>Tracheophyta</taxon>
        <taxon>Spermatophyta</taxon>
        <taxon>Magnoliopsida</taxon>
        <taxon>eudicotyledons</taxon>
        <taxon>Gunneridae</taxon>
        <taxon>Pentapetalae</taxon>
        <taxon>rosids</taxon>
        <taxon>fabids</taxon>
        <taxon>Fabales</taxon>
        <taxon>Fabaceae</taxon>
        <taxon>Papilionoideae</taxon>
        <taxon>50 kb inversion clade</taxon>
        <taxon>NPAAA clade</taxon>
        <taxon>indigoferoid/millettioid clade</taxon>
        <taxon>Phaseoleae</taxon>
        <taxon>Mucuna</taxon>
    </lineage>
</organism>
<feature type="non-terminal residue" evidence="2">
    <location>
        <position position="1"/>
    </location>
</feature>
<dbReference type="OrthoDB" id="10248435at2759"/>
<evidence type="ECO:0000313" key="3">
    <source>
        <dbReference type="Proteomes" id="UP000257109"/>
    </source>
</evidence>